<dbReference type="Gene3D" id="3.20.20.210">
    <property type="match status" value="1"/>
</dbReference>
<dbReference type="InterPro" id="IPR038071">
    <property type="entry name" value="UROD/MetE-like_sf"/>
</dbReference>
<dbReference type="AlphaFoldDB" id="E8N243"/>
<evidence type="ECO:0000259" key="1">
    <source>
        <dbReference type="Pfam" id="PF01208"/>
    </source>
</evidence>
<dbReference type="Proteomes" id="UP000008922">
    <property type="component" value="Chromosome"/>
</dbReference>
<proteinExistence type="predicted"/>
<name>E8N243_ANATU</name>
<evidence type="ECO:0000313" key="3">
    <source>
        <dbReference type="Proteomes" id="UP000008922"/>
    </source>
</evidence>
<dbReference type="EMBL" id="AP012029">
    <property type="protein sequence ID" value="BAJ64990.1"/>
    <property type="molecule type" value="Genomic_DNA"/>
</dbReference>
<dbReference type="PANTHER" id="PTHR47099">
    <property type="entry name" value="METHYLCOBAMIDE:COM METHYLTRANSFERASE MTBA"/>
    <property type="match status" value="1"/>
</dbReference>
<keyword evidence="3" id="KW-1185">Reference proteome</keyword>
<dbReference type="STRING" id="926569.ANT_29640"/>
<dbReference type="Pfam" id="PF01208">
    <property type="entry name" value="URO-D"/>
    <property type="match status" value="1"/>
</dbReference>
<evidence type="ECO:0000313" key="2">
    <source>
        <dbReference type="EMBL" id="BAJ64990.1"/>
    </source>
</evidence>
<dbReference type="KEGG" id="atm:ANT_29640"/>
<dbReference type="InterPro" id="IPR052024">
    <property type="entry name" value="Methanogen_methyltrans"/>
</dbReference>
<protein>
    <recommendedName>
        <fullName evidence="1">Uroporphyrinogen decarboxylase (URO-D) domain-containing protein</fullName>
    </recommendedName>
</protein>
<dbReference type="SUPFAM" id="SSF51726">
    <property type="entry name" value="UROD/MetE-like"/>
    <property type="match status" value="1"/>
</dbReference>
<dbReference type="InParanoid" id="E8N243"/>
<feature type="domain" description="Uroporphyrinogen decarboxylase (URO-D)" evidence="1">
    <location>
        <begin position="56"/>
        <end position="311"/>
    </location>
</feature>
<gene>
    <name evidence="2" type="ordered locus">ANT_29640</name>
</gene>
<sequence length="315" mass="35330">MNKREVMFNLLEEGQSPPYIPAAFFLHFDPAFHRGEAAVQKHLEFFRATGMDFVKIQYEHTFPQLPFIQRPADWAKMPFYDLDFYAEPLAVVKGLVQAAKPEAVVVLTLYSPFMCAGHTLGSDRALSRHIEEDPEAVKKGLSIITKSLLEFVRACAALGLDGFYTSTQGGEAGRFSNPALFDEVIRPFDRLLMDEVNRLTPFNILHICDYHLPYERVDGFLDYPGQVVSLGMELTTRTLTPAEAYALFRRPILGGLNRHGVIAHGTPEQIRAEVESVCAAAPPRFILGADCTVPSETPWENLRTAIETAHTFRRG</sequence>
<dbReference type="GO" id="GO:0004853">
    <property type="term" value="F:uroporphyrinogen decarboxylase activity"/>
    <property type="evidence" value="ECO:0007669"/>
    <property type="project" value="InterPro"/>
</dbReference>
<dbReference type="PANTHER" id="PTHR47099:SF1">
    <property type="entry name" value="METHYLCOBAMIDE:COM METHYLTRANSFERASE MTBA"/>
    <property type="match status" value="1"/>
</dbReference>
<dbReference type="eggNOG" id="COG0407">
    <property type="taxonomic scope" value="Bacteria"/>
</dbReference>
<dbReference type="RefSeq" id="WP_013561334.1">
    <property type="nucleotide sequence ID" value="NC_014960.1"/>
</dbReference>
<dbReference type="HOGENOM" id="CLU_040933_1_1_0"/>
<dbReference type="OrthoDB" id="7375127at2"/>
<dbReference type="InterPro" id="IPR000257">
    <property type="entry name" value="Uroporphyrinogen_deCOase"/>
</dbReference>
<organism evidence="2 3">
    <name type="scientific">Anaerolinea thermophila (strain DSM 14523 / JCM 11388 / NBRC 100420 / UNI-1)</name>
    <dbReference type="NCBI Taxonomy" id="926569"/>
    <lineage>
        <taxon>Bacteria</taxon>
        <taxon>Bacillati</taxon>
        <taxon>Chloroflexota</taxon>
        <taxon>Anaerolineae</taxon>
        <taxon>Anaerolineales</taxon>
        <taxon>Anaerolineaceae</taxon>
        <taxon>Anaerolinea</taxon>
    </lineage>
</organism>
<dbReference type="GO" id="GO:0006779">
    <property type="term" value="P:porphyrin-containing compound biosynthetic process"/>
    <property type="evidence" value="ECO:0007669"/>
    <property type="project" value="InterPro"/>
</dbReference>
<accession>E8N243</accession>
<reference evidence="2 3" key="1">
    <citation type="submission" date="2010-12" db="EMBL/GenBank/DDBJ databases">
        <title>Whole genome sequence of Anaerolinea thermophila UNI-1.</title>
        <authorList>
            <person name="Narita-Yamada S."/>
            <person name="Kishi E."/>
            <person name="Watanabe Y."/>
            <person name="Takasaki K."/>
            <person name="Ankai A."/>
            <person name="Oguchi A."/>
            <person name="Fukui S."/>
            <person name="Takahashi M."/>
            <person name="Yashiro I."/>
            <person name="Hosoyama A."/>
            <person name="Sekiguchi Y."/>
            <person name="Hanada S."/>
            <person name="Fujita N."/>
        </authorList>
    </citation>
    <scope>NUCLEOTIDE SEQUENCE [LARGE SCALE GENOMIC DNA]</scope>
    <source>
        <strain evidence="3">DSM 14523 / JCM 11388 / NBRC 100420 / UNI-1</strain>
    </source>
</reference>